<gene>
    <name evidence="1" type="ORF">PGB27_15865</name>
</gene>
<comment type="caution">
    <text evidence="1">The sequence shown here is derived from an EMBL/GenBank/DDBJ whole genome shotgun (WGS) entry which is preliminary data.</text>
</comment>
<dbReference type="Gene3D" id="2.60.200.20">
    <property type="match status" value="1"/>
</dbReference>
<organism evidence="1 2">
    <name type="scientific">Actinomycetospora lemnae</name>
    <dbReference type="NCBI Taxonomy" id="3019891"/>
    <lineage>
        <taxon>Bacteria</taxon>
        <taxon>Bacillati</taxon>
        <taxon>Actinomycetota</taxon>
        <taxon>Actinomycetes</taxon>
        <taxon>Pseudonocardiales</taxon>
        <taxon>Pseudonocardiaceae</taxon>
        <taxon>Actinomycetospora</taxon>
    </lineage>
</organism>
<dbReference type="EMBL" id="JAQZAO010000006">
    <property type="protein sequence ID" value="MDD7966812.1"/>
    <property type="molecule type" value="Genomic_DNA"/>
</dbReference>
<accession>A0ABT5SXT2</accession>
<reference evidence="1 2" key="1">
    <citation type="submission" date="2023-02" db="EMBL/GenBank/DDBJ databases">
        <title>Genome sequencing required for Actinomycetospora new species description.</title>
        <authorList>
            <person name="Saimee Y."/>
            <person name="Duangmal K."/>
        </authorList>
    </citation>
    <scope>NUCLEOTIDE SEQUENCE [LARGE SCALE GENOMIC DNA]</scope>
    <source>
        <strain evidence="1 2">DW7H6</strain>
    </source>
</reference>
<keyword evidence="2" id="KW-1185">Reference proteome</keyword>
<evidence type="ECO:0000313" key="2">
    <source>
        <dbReference type="Proteomes" id="UP001300763"/>
    </source>
</evidence>
<evidence type="ECO:0000313" key="1">
    <source>
        <dbReference type="EMBL" id="MDD7966812.1"/>
    </source>
</evidence>
<dbReference type="SUPFAM" id="SSF49879">
    <property type="entry name" value="SMAD/FHA domain"/>
    <property type="match status" value="1"/>
</dbReference>
<name>A0ABT5SXT2_9PSEU</name>
<dbReference type="Proteomes" id="UP001300763">
    <property type="component" value="Unassembled WGS sequence"/>
</dbReference>
<dbReference type="InterPro" id="IPR008984">
    <property type="entry name" value="SMAD_FHA_dom_sf"/>
</dbReference>
<protein>
    <submittedName>
        <fullName evidence="1">Uncharacterized protein</fullName>
    </submittedName>
</protein>
<proteinExistence type="predicted"/>
<dbReference type="RefSeq" id="WP_274201342.1">
    <property type="nucleotide sequence ID" value="NZ_JAQZAO010000006.1"/>
</dbReference>
<sequence>MTAEPLVGDALARVAGTDGHSAVLTARRHLTIGRDAGCDISFPQEARLSRRAVHLSWNGFGVVIANVSRTHGLTVTAAATTARLPSRSASGPTTGFFLASGTATIAGPSWPGSPFLVTVEVGGGEVAAGSALNVALSTTHQPFRLRTDTKEFLTALMLCRPRLEDAAAAVTPLPVPQLTRQILEVTNSWHLVREFDVDESVRKTLTGRVHEHLKGLRAKVLRHGLVPEGTALSPAALVEVLVASEALTPVHLELLTDDAWLEWQESQWWER</sequence>